<organism evidence="2 3">
    <name type="scientific">Larinioides sclopetarius</name>
    <dbReference type="NCBI Taxonomy" id="280406"/>
    <lineage>
        <taxon>Eukaryota</taxon>
        <taxon>Metazoa</taxon>
        <taxon>Ecdysozoa</taxon>
        <taxon>Arthropoda</taxon>
        <taxon>Chelicerata</taxon>
        <taxon>Arachnida</taxon>
        <taxon>Araneae</taxon>
        <taxon>Araneomorphae</taxon>
        <taxon>Entelegynae</taxon>
        <taxon>Araneoidea</taxon>
        <taxon>Araneidae</taxon>
        <taxon>Larinioides</taxon>
    </lineage>
</organism>
<dbReference type="SMART" id="SM00225">
    <property type="entry name" value="BTB"/>
    <property type="match status" value="1"/>
</dbReference>
<evidence type="ECO:0000313" key="3">
    <source>
        <dbReference type="Proteomes" id="UP001497382"/>
    </source>
</evidence>
<gene>
    <name evidence="2" type="ORF">LARSCL_LOCUS8029</name>
</gene>
<feature type="domain" description="BTB" evidence="1">
    <location>
        <begin position="334"/>
        <end position="401"/>
    </location>
</feature>
<dbReference type="Gene3D" id="1.25.40.420">
    <property type="match status" value="1"/>
</dbReference>
<dbReference type="InterPro" id="IPR000210">
    <property type="entry name" value="BTB/POZ_dom"/>
</dbReference>
<dbReference type="Gene3D" id="3.30.710.10">
    <property type="entry name" value="Potassium Channel Kv1.1, Chain A"/>
    <property type="match status" value="1"/>
</dbReference>
<dbReference type="Gene3D" id="2.60.210.10">
    <property type="entry name" value="Apoptosis, Tumor Necrosis Factor Receptor Associated Protein 2, Chain A"/>
    <property type="match status" value="1"/>
</dbReference>
<dbReference type="SUPFAM" id="SSF54695">
    <property type="entry name" value="POZ domain"/>
    <property type="match status" value="1"/>
</dbReference>
<dbReference type="EMBL" id="CAXIEN010000084">
    <property type="protein sequence ID" value="CAL1275375.1"/>
    <property type="molecule type" value="Genomic_DNA"/>
</dbReference>
<keyword evidence="3" id="KW-1185">Reference proteome</keyword>
<comment type="caution">
    <text evidence="2">The sequence shown here is derived from an EMBL/GenBank/DDBJ whole genome shotgun (WGS) entry which is preliminary data.</text>
</comment>
<sequence length="499" mass="58184">MADSKDDVKEPAHFTYIWAIENPCLFCYIESPVFTVKEMEMTKWQIWISTENFEFVSIRIWREDDDGPDSIEIKFELSFLGIHGLPLIEKVDVEKFEKGDDFNFSKFADTMNVFYHARIKFLPEDVLTVRCRMWRIGTGISRLDPCFARTVMRPQRRNFIWAIREFSTLQRNQVKKIQFTTTSTSHITFNFFVTENDGEEYINISTKNSDNEGYDWYNVIIDILDFEGKVVHSIREHVYSYRGYKEFNIYRKSKLLNDKDSLLPNDVLTLRCKVIRDQEVWNVIENYRYLNPMTSGGTETDAGEILCYEQDKPSNVSPSFKEAMKGLIENGSLSDVSLQTNSKSFPAHKCILSARSPVFKAMFSGDMKEKTGKSVEIPDLDEATLRELLSYIYTDTVAELQWRGTADLYRAADKYELLDLKRRCSTFLKTNLSVSSVCTVLILADMHRDQELREKAQDFITRQEAEFFASDAWRSFKKGNPNLALEILERIVCTIKRHN</sequence>
<dbReference type="PROSITE" id="PS50097">
    <property type="entry name" value="BTB"/>
    <property type="match status" value="1"/>
</dbReference>
<proteinExistence type="predicted"/>
<dbReference type="AlphaFoldDB" id="A0AAV1ZUP5"/>
<evidence type="ECO:0000313" key="2">
    <source>
        <dbReference type="EMBL" id="CAL1275375.1"/>
    </source>
</evidence>
<name>A0AAV1ZUP5_9ARAC</name>
<reference evidence="2 3" key="1">
    <citation type="submission" date="2024-04" db="EMBL/GenBank/DDBJ databases">
        <authorList>
            <person name="Rising A."/>
            <person name="Reimegard J."/>
            <person name="Sonavane S."/>
            <person name="Akerstrom W."/>
            <person name="Nylinder S."/>
            <person name="Hedman E."/>
            <person name="Kallberg Y."/>
        </authorList>
    </citation>
    <scope>NUCLEOTIDE SEQUENCE [LARGE SCALE GENOMIC DNA]</scope>
</reference>
<protein>
    <recommendedName>
        <fullName evidence="1">BTB domain-containing protein</fullName>
    </recommendedName>
</protein>
<dbReference type="Pfam" id="PF00651">
    <property type="entry name" value="BTB"/>
    <property type="match status" value="1"/>
</dbReference>
<dbReference type="InterPro" id="IPR008974">
    <property type="entry name" value="TRAF-like"/>
</dbReference>
<evidence type="ECO:0000259" key="1">
    <source>
        <dbReference type="PROSITE" id="PS50097"/>
    </source>
</evidence>
<dbReference type="SUPFAM" id="SSF49599">
    <property type="entry name" value="TRAF domain-like"/>
    <property type="match status" value="2"/>
</dbReference>
<accession>A0AAV1ZUP5</accession>
<dbReference type="PANTHER" id="PTHR24413">
    <property type="entry name" value="SPECKLE-TYPE POZ PROTEIN"/>
    <property type="match status" value="1"/>
</dbReference>
<dbReference type="Proteomes" id="UP001497382">
    <property type="component" value="Unassembled WGS sequence"/>
</dbReference>
<dbReference type="InterPro" id="IPR011333">
    <property type="entry name" value="SKP1/BTB/POZ_sf"/>
</dbReference>